<name>A0A0U3F9Y2_9CREN</name>
<evidence type="ECO:0000313" key="2">
    <source>
        <dbReference type="Proteomes" id="UP000060778"/>
    </source>
</evidence>
<dbReference type="KEGG" id="iis:EYM_04170"/>
<reference evidence="1 2" key="1">
    <citation type="submission" date="2013-11" db="EMBL/GenBank/DDBJ databases">
        <title>Comparative genomics of Ignicoccus.</title>
        <authorList>
            <person name="Podar M."/>
        </authorList>
    </citation>
    <scope>NUCLEOTIDE SEQUENCE [LARGE SCALE GENOMIC DNA]</scope>
    <source>
        <strain evidence="1 2">DSM 13165</strain>
    </source>
</reference>
<sequence>MEGSARLELHLSVPLNLVEFSKVLAKYGLWSAKVLPKEDGTYEILSMENLLIGYKPSEDLQSIAYKIYVTPDAKNIILFGDIDNFKDYVAELISFLTEINYSEDQIDMSTLIANVPIENLNLNLGLLRTDFLGELIVNGLVATSEGKVIAVSPMGSYHLLTVTLSGEWREVRPKVMVLQPLISEVVEVLRKWTSQK</sequence>
<dbReference type="STRING" id="940295.EYM_04170"/>
<protein>
    <submittedName>
        <fullName evidence="1">Uncharacterized protein</fullName>
    </submittedName>
</protein>
<dbReference type="Proteomes" id="UP000060778">
    <property type="component" value="Chromosome"/>
</dbReference>
<organism evidence="1 2">
    <name type="scientific">Ignicoccus islandicus DSM 13165</name>
    <dbReference type="NCBI Taxonomy" id="940295"/>
    <lineage>
        <taxon>Archaea</taxon>
        <taxon>Thermoproteota</taxon>
        <taxon>Thermoprotei</taxon>
        <taxon>Desulfurococcales</taxon>
        <taxon>Desulfurococcaceae</taxon>
        <taxon>Ignicoccus</taxon>
    </lineage>
</organism>
<keyword evidence="2" id="KW-1185">Reference proteome</keyword>
<evidence type="ECO:0000313" key="1">
    <source>
        <dbReference type="EMBL" id="ALU12473.1"/>
    </source>
</evidence>
<proteinExistence type="predicted"/>
<dbReference type="AlphaFoldDB" id="A0A0U3F9Y2"/>
<dbReference type="RefSeq" id="WP_075049789.1">
    <property type="nucleotide sequence ID" value="NZ_CP006867.1"/>
</dbReference>
<accession>A0A0U3F9Y2</accession>
<gene>
    <name evidence="1" type="ORF">EYM_04170</name>
</gene>
<dbReference type="GeneID" id="30680227"/>
<dbReference type="EMBL" id="CP006867">
    <property type="protein sequence ID" value="ALU12473.1"/>
    <property type="molecule type" value="Genomic_DNA"/>
</dbReference>